<organism evidence="1 2">
    <name type="scientific">Symplocastrum torsivum CPER-KK1</name>
    <dbReference type="NCBI Taxonomy" id="450513"/>
    <lineage>
        <taxon>Bacteria</taxon>
        <taxon>Bacillati</taxon>
        <taxon>Cyanobacteriota</taxon>
        <taxon>Cyanophyceae</taxon>
        <taxon>Oscillatoriophycideae</taxon>
        <taxon>Oscillatoriales</taxon>
        <taxon>Microcoleaceae</taxon>
        <taxon>Symplocastrum</taxon>
    </lineage>
</organism>
<reference evidence="1" key="1">
    <citation type="submission" date="2021-05" db="EMBL/GenBank/DDBJ databases">
        <authorList>
            <person name="Pietrasiak N."/>
            <person name="Ward R."/>
            <person name="Stajich J.E."/>
            <person name="Kurbessoian T."/>
        </authorList>
    </citation>
    <scope>NUCLEOTIDE SEQUENCE</scope>
    <source>
        <strain evidence="1">CPER-KK1</strain>
    </source>
</reference>
<sequence>MPTVAKDNSVCAQIDIFPVEPEQQQSLVDSLVDYVETVLKQQPGAD</sequence>
<dbReference type="AlphaFoldDB" id="A0A951PGL3"/>
<name>A0A951PGL3_9CYAN</name>
<dbReference type="Proteomes" id="UP000753908">
    <property type="component" value="Unassembled WGS sequence"/>
</dbReference>
<evidence type="ECO:0000313" key="1">
    <source>
        <dbReference type="EMBL" id="MBW4542992.1"/>
    </source>
</evidence>
<comment type="caution">
    <text evidence="1">The sequence shown here is derived from an EMBL/GenBank/DDBJ whole genome shotgun (WGS) entry which is preliminary data.</text>
</comment>
<protein>
    <submittedName>
        <fullName evidence="1">Uncharacterized protein</fullName>
    </submittedName>
</protein>
<proteinExistence type="predicted"/>
<accession>A0A951PGL3</accession>
<evidence type="ECO:0000313" key="2">
    <source>
        <dbReference type="Proteomes" id="UP000753908"/>
    </source>
</evidence>
<reference evidence="1" key="2">
    <citation type="journal article" date="2022" name="Microbiol. Resour. Announc.">
        <title>Metagenome Sequencing to Explore Phylogenomics of Terrestrial Cyanobacteria.</title>
        <authorList>
            <person name="Ward R.D."/>
            <person name="Stajich J.E."/>
            <person name="Johansen J.R."/>
            <person name="Huntemann M."/>
            <person name="Clum A."/>
            <person name="Foster B."/>
            <person name="Foster B."/>
            <person name="Roux S."/>
            <person name="Palaniappan K."/>
            <person name="Varghese N."/>
            <person name="Mukherjee S."/>
            <person name="Reddy T.B.K."/>
            <person name="Daum C."/>
            <person name="Copeland A."/>
            <person name="Chen I.A."/>
            <person name="Ivanova N.N."/>
            <person name="Kyrpides N.C."/>
            <person name="Shapiro N."/>
            <person name="Eloe-Fadrosh E.A."/>
            <person name="Pietrasiak N."/>
        </authorList>
    </citation>
    <scope>NUCLEOTIDE SEQUENCE</scope>
    <source>
        <strain evidence="1">CPER-KK1</strain>
    </source>
</reference>
<gene>
    <name evidence="1" type="ORF">KME25_00865</name>
</gene>
<dbReference type="EMBL" id="JAHHIF010000001">
    <property type="protein sequence ID" value="MBW4542992.1"/>
    <property type="molecule type" value="Genomic_DNA"/>
</dbReference>